<evidence type="ECO:0000313" key="4">
    <source>
        <dbReference type="EMBL" id="PIK56070.1"/>
    </source>
</evidence>
<accession>A0A2G8L7G4</accession>
<feature type="region of interest" description="Disordered" evidence="1">
    <location>
        <begin position="1"/>
        <end position="41"/>
    </location>
</feature>
<gene>
    <name evidence="4" type="ORF">BSL78_07045</name>
</gene>
<evidence type="ECO:0000313" key="5">
    <source>
        <dbReference type="Proteomes" id="UP000230750"/>
    </source>
</evidence>
<dbReference type="InterPro" id="IPR015947">
    <property type="entry name" value="PUA-like_sf"/>
</dbReference>
<keyword evidence="2" id="KW-0472">Membrane</keyword>
<evidence type="ECO:0000259" key="3">
    <source>
        <dbReference type="SMART" id="SM00464"/>
    </source>
</evidence>
<feature type="transmembrane region" description="Helical" evidence="2">
    <location>
        <begin position="96"/>
        <end position="117"/>
    </location>
</feature>
<keyword evidence="2" id="KW-1133">Transmembrane helix</keyword>
<dbReference type="Pfam" id="PF02190">
    <property type="entry name" value="LON_substr_bdg"/>
    <property type="match status" value="1"/>
</dbReference>
<dbReference type="AlphaFoldDB" id="A0A2G8L7G4"/>
<evidence type="ECO:0000256" key="1">
    <source>
        <dbReference type="SAM" id="MobiDB-lite"/>
    </source>
</evidence>
<dbReference type="InterPro" id="IPR046336">
    <property type="entry name" value="Lon_prtase_N_sf"/>
</dbReference>
<dbReference type="OrthoDB" id="267517at2759"/>
<feature type="transmembrane region" description="Helical" evidence="2">
    <location>
        <begin position="55"/>
        <end position="76"/>
    </location>
</feature>
<dbReference type="InterPro" id="IPR003111">
    <property type="entry name" value="Lon_prtase_N"/>
</dbReference>
<comment type="caution">
    <text evidence="4">The sequence shown here is derived from an EMBL/GenBank/DDBJ whole genome shotgun (WGS) entry which is preliminary data.</text>
</comment>
<feature type="domain" description="Lon N-terminal" evidence="3">
    <location>
        <begin position="95"/>
        <end position="288"/>
    </location>
</feature>
<proteinExistence type="predicted"/>
<dbReference type="PANTHER" id="PTHR46732">
    <property type="entry name" value="ATP-DEPENDENT PROTEASE LA (LON) DOMAIN PROTEIN"/>
    <property type="match status" value="1"/>
</dbReference>
<evidence type="ECO:0000256" key="2">
    <source>
        <dbReference type="SAM" id="Phobius"/>
    </source>
</evidence>
<dbReference type="EMBL" id="MRZV01000189">
    <property type="protein sequence ID" value="PIK56070.1"/>
    <property type="molecule type" value="Genomic_DNA"/>
</dbReference>
<dbReference type="PANTHER" id="PTHR46732:SF8">
    <property type="entry name" value="ATP-DEPENDENT PROTEASE LA (LON) DOMAIN PROTEIN"/>
    <property type="match status" value="1"/>
</dbReference>
<dbReference type="Gene3D" id="2.30.130.40">
    <property type="entry name" value="LON domain-like"/>
    <property type="match status" value="1"/>
</dbReference>
<name>A0A2G8L7G4_STIJA</name>
<protein>
    <recommendedName>
        <fullName evidence="3">Lon N-terminal domain-containing protein</fullName>
    </recommendedName>
</protein>
<dbReference type="SMART" id="SM00464">
    <property type="entry name" value="LON"/>
    <property type="match status" value="1"/>
</dbReference>
<keyword evidence="2" id="KW-0812">Transmembrane</keyword>
<dbReference type="SUPFAM" id="SSF88697">
    <property type="entry name" value="PUA domain-like"/>
    <property type="match status" value="1"/>
</dbReference>
<organism evidence="4 5">
    <name type="scientific">Stichopus japonicus</name>
    <name type="common">Sea cucumber</name>
    <dbReference type="NCBI Taxonomy" id="307972"/>
    <lineage>
        <taxon>Eukaryota</taxon>
        <taxon>Metazoa</taxon>
        <taxon>Echinodermata</taxon>
        <taxon>Eleutherozoa</taxon>
        <taxon>Echinozoa</taxon>
        <taxon>Holothuroidea</taxon>
        <taxon>Aspidochirotacea</taxon>
        <taxon>Aspidochirotida</taxon>
        <taxon>Stichopodidae</taxon>
        <taxon>Apostichopus</taxon>
    </lineage>
</organism>
<dbReference type="STRING" id="307972.A0A2G8L7G4"/>
<dbReference type="Proteomes" id="UP000230750">
    <property type="component" value="Unassembled WGS sequence"/>
</dbReference>
<feature type="compositionally biased region" description="Basic and acidic residues" evidence="1">
    <location>
        <begin position="1"/>
        <end position="12"/>
    </location>
</feature>
<sequence length="298" mass="33975">MQITGRVDRDTVNRPTMINMMHPYQPPRSNSRGEGRGVGTTKFRDTVHQPKLKRLLKMSIAAMYTVLWVLTLAYLGNDMEDHSGRTVLDDDSFVTMPLMQMPGVILTPGQTIPFHIFNQRHIAMIRSVLGNNRTFGMLYDCRVPSGEMSVTNMGTTGEIISSKEEDEGGVERMRLKVIGRQRFRVMDSHRQLDGIMMGKVLILEEKIVTDPLEDVRLKSYRARRSEAVASSSTGLEDAAVWRRKRRRRHYHEASLTSVPTFVYEMYDSELLMFHIKSELRSWYEGSMSLDAVPASAVG</sequence>
<keyword evidence="5" id="KW-1185">Reference proteome</keyword>
<reference evidence="4 5" key="1">
    <citation type="journal article" date="2017" name="PLoS Biol.">
        <title>The sea cucumber genome provides insights into morphological evolution and visceral regeneration.</title>
        <authorList>
            <person name="Zhang X."/>
            <person name="Sun L."/>
            <person name="Yuan J."/>
            <person name="Sun Y."/>
            <person name="Gao Y."/>
            <person name="Zhang L."/>
            <person name="Li S."/>
            <person name="Dai H."/>
            <person name="Hamel J.F."/>
            <person name="Liu C."/>
            <person name="Yu Y."/>
            <person name="Liu S."/>
            <person name="Lin W."/>
            <person name="Guo K."/>
            <person name="Jin S."/>
            <person name="Xu P."/>
            <person name="Storey K.B."/>
            <person name="Huan P."/>
            <person name="Zhang T."/>
            <person name="Zhou Y."/>
            <person name="Zhang J."/>
            <person name="Lin C."/>
            <person name="Li X."/>
            <person name="Xing L."/>
            <person name="Huo D."/>
            <person name="Sun M."/>
            <person name="Wang L."/>
            <person name="Mercier A."/>
            <person name="Li F."/>
            <person name="Yang H."/>
            <person name="Xiang J."/>
        </authorList>
    </citation>
    <scope>NUCLEOTIDE SEQUENCE [LARGE SCALE GENOMIC DNA]</scope>
    <source>
        <strain evidence="4">Shaxun</strain>
        <tissue evidence="4">Muscle</tissue>
    </source>
</reference>